<keyword evidence="2" id="KW-1185">Reference proteome</keyword>
<dbReference type="STRING" id="260084.SAMN02927928_1785"/>
<protein>
    <submittedName>
        <fullName evidence="1">Flagellar assembly protein FliH</fullName>
    </submittedName>
</protein>
<evidence type="ECO:0000313" key="2">
    <source>
        <dbReference type="Proteomes" id="UP000199150"/>
    </source>
</evidence>
<dbReference type="Proteomes" id="UP000199150">
    <property type="component" value="Unassembled WGS sequence"/>
</dbReference>
<proteinExistence type="predicted"/>
<dbReference type="RefSeq" id="WP_090646623.1">
    <property type="nucleotide sequence ID" value="NZ_CBCRYE010000004.1"/>
</dbReference>
<keyword evidence="1" id="KW-0966">Cell projection</keyword>
<dbReference type="OrthoDB" id="7173054at2"/>
<gene>
    <name evidence="1" type="ORF">SAMN02927928_1785</name>
</gene>
<keyword evidence="1" id="KW-0282">Flagellum</keyword>
<evidence type="ECO:0000313" key="1">
    <source>
        <dbReference type="EMBL" id="SCW54580.1"/>
    </source>
</evidence>
<organism evidence="1 2">
    <name type="scientific">Asticcacaulis taihuensis</name>
    <dbReference type="NCBI Taxonomy" id="260084"/>
    <lineage>
        <taxon>Bacteria</taxon>
        <taxon>Pseudomonadati</taxon>
        <taxon>Pseudomonadota</taxon>
        <taxon>Alphaproteobacteria</taxon>
        <taxon>Caulobacterales</taxon>
        <taxon>Caulobacteraceae</taxon>
        <taxon>Asticcacaulis</taxon>
    </lineage>
</organism>
<dbReference type="AlphaFoldDB" id="A0A1G4RCX0"/>
<dbReference type="EMBL" id="FMTS01000002">
    <property type="protein sequence ID" value="SCW54580.1"/>
    <property type="molecule type" value="Genomic_DNA"/>
</dbReference>
<keyword evidence="1" id="KW-0969">Cilium</keyword>
<reference evidence="2" key="1">
    <citation type="submission" date="2016-10" db="EMBL/GenBank/DDBJ databases">
        <authorList>
            <person name="Varghese N."/>
            <person name="Submissions S."/>
        </authorList>
    </citation>
    <scope>NUCLEOTIDE SEQUENCE [LARGE SCALE GENOMIC DNA]</scope>
    <source>
        <strain evidence="2">CGMCC 1.3431</strain>
    </source>
</reference>
<sequence length="215" mass="23119">MTQPVHKRFEFGTVFGDGGRIVSAPPPREKKFYTPEEVEDIRKSAQAAGENSALARAQMAQSAALQSLADAAQQGLGGLTDAIHAHKEAAVRLALVCAQKIAAEALERFPEAPLTAALDALSQEIEPATRLVLFASNPSDELKSAAEEAAMLAGFTGTVQFRDNPSLPKGGFEVVWSDGRAEYNPQSVFEALEHALNEALEAEVYHNSRGHHDDR</sequence>
<name>A0A1G4RCX0_9CAUL</name>
<accession>A0A1G4RCX0</accession>